<dbReference type="AlphaFoldDB" id="A0AA88UKT1"/>
<evidence type="ECO:0000256" key="1">
    <source>
        <dbReference type="SAM" id="Phobius"/>
    </source>
</evidence>
<feature type="transmembrane region" description="Helical" evidence="1">
    <location>
        <begin position="59"/>
        <end position="82"/>
    </location>
</feature>
<evidence type="ECO:0000313" key="3">
    <source>
        <dbReference type="Proteomes" id="UP001187471"/>
    </source>
</evidence>
<keyword evidence="1" id="KW-0472">Membrane</keyword>
<name>A0AA88UKT1_9ASTE</name>
<sequence>MDELGTAPLHVVPPVGLLLLFPGPLTTDLEHHRSSISTFTFSPSAGRFTLITCASEFSFQWMLGLAMAIVLLAELGALATATKPSNGSKMSREKGSKMLLRPPINAIDKGLIFELEIAGSGNSNQHR</sequence>
<dbReference type="Proteomes" id="UP001187471">
    <property type="component" value="Unassembled WGS sequence"/>
</dbReference>
<proteinExistence type="predicted"/>
<protein>
    <submittedName>
        <fullName evidence="2">Uncharacterized protein</fullName>
    </submittedName>
</protein>
<keyword evidence="3" id="KW-1185">Reference proteome</keyword>
<gene>
    <name evidence="2" type="ORF">RJ640_017526</name>
</gene>
<dbReference type="EMBL" id="JAVXUO010001805">
    <property type="protein sequence ID" value="KAK2978962.1"/>
    <property type="molecule type" value="Genomic_DNA"/>
</dbReference>
<organism evidence="2 3">
    <name type="scientific">Escallonia rubra</name>
    <dbReference type="NCBI Taxonomy" id="112253"/>
    <lineage>
        <taxon>Eukaryota</taxon>
        <taxon>Viridiplantae</taxon>
        <taxon>Streptophyta</taxon>
        <taxon>Embryophyta</taxon>
        <taxon>Tracheophyta</taxon>
        <taxon>Spermatophyta</taxon>
        <taxon>Magnoliopsida</taxon>
        <taxon>eudicotyledons</taxon>
        <taxon>Gunneridae</taxon>
        <taxon>Pentapetalae</taxon>
        <taxon>asterids</taxon>
        <taxon>campanulids</taxon>
        <taxon>Escalloniales</taxon>
        <taxon>Escalloniaceae</taxon>
        <taxon>Escallonia</taxon>
    </lineage>
</organism>
<keyword evidence="1" id="KW-0812">Transmembrane</keyword>
<comment type="caution">
    <text evidence="2">The sequence shown here is derived from an EMBL/GenBank/DDBJ whole genome shotgun (WGS) entry which is preliminary data.</text>
</comment>
<keyword evidence="1" id="KW-1133">Transmembrane helix</keyword>
<accession>A0AA88UKT1</accession>
<reference evidence="2" key="1">
    <citation type="submission" date="2022-12" db="EMBL/GenBank/DDBJ databases">
        <title>Draft genome assemblies for two species of Escallonia (Escalloniales).</title>
        <authorList>
            <person name="Chanderbali A."/>
            <person name="Dervinis C."/>
            <person name="Anghel I."/>
            <person name="Soltis D."/>
            <person name="Soltis P."/>
            <person name="Zapata F."/>
        </authorList>
    </citation>
    <scope>NUCLEOTIDE SEQUENCE</scope>
    <source>
        <strain evidence="2">UCBG92.1500</strain>
        <tissue evidence="2">Leaf</tissue>
    </source>
</reference>
<evidence type="ECO:0000313" key="2">
    <source>
        <dbReference type="EMBL" id="KAK2978962.1"/>
    </source>
</evidence>